<dbReference type="PATRIC" id="fig|879567.3.peg.3629"/>
<sequence>MKNTLPYTVESISDADGPVDIRIIRDGKTWHLWGRYGKQKELDLISRIPKKSLPVFIGAGLGHGISTLLQQKRLVAVIDREHEISRITGSQRDLGENPNILWLNENSPQKILEELFAWQTKNGGMPFAPVVLPLYPRLDREFYGTLIESLKSPAQYDFWTQAQYPKFQATSPRILFFDSQYFLCNEIQTSLQRLEIEHRALKINTTGLGEQAFIEELLKAVIDFKPDFVLTVNHFGLDRQGKLAALLEELHLPLASWFVDNPHLILHHYTHPGTDNTAIFTYDAGNLEPLRRKGFANTYYLPLATDPQRFSQKNFSYDVKSWQSDVSFVGNSMTQAVAKSLELSHLTEPWASTFPTIAADFEKSGTCDVATYLQTNASSWAALLEKQPTQESKLALESLLTWEATRQYRLKCVRKTLPHHPLVVGDTGWLSLFQDDKRWHYLPGIDYYEDLPRFYPQSTVNFNCTSRQMIGAVNQRVFDVPASGAFVLTDYRDQMESLFDLESEVVVYRDPDEIPSLIERSLKDHHTRKRIINAALKRIHAEHTYEIRLKKLCSHMRNTFLSQPARL</sequence>
<dbReference type="Pfam" id="PF12996">
    <property type="entry name" value="DUF3880"/>
    <property type="match status" value="1"/>
</dbReference>
<dbReference type="KEGG" id="dpi:BN4_20526"/>
<evidence type="ECO:0000259" key="2">
    <source>
        <dbReference type="Pfam" id="PF13524"/>
    </source>
</evidence>
<protein>
    <submittedName>
        <fullName evidence="3">CgeB family protein</fullName>
    </submittedName>
</protein>
<dbReference type="Pfam" id="PF13524">
    <property type="entry name" value="Glyco_trans_1_2"/>
    <property type="match status" value="1"/>
</dbReference>
<evidence type="ECO:0000313" key="3">
    <source>
        <dbReference type="EMBL" id="CCH50588.1"/>
    </source>
</evidence>
<evidence type="ECO:0000259" key="1">
    <source>
        <dbReference type="Pfam" id="PF12996"/>
    </source>
</evidence>
<feature type="domain" description="Spore protein YkvP N-terminal" evidence="1">
    <location>
        <begin position="256"/>
        <end position="333"/>
    </location>
</feature>
<gene>
    <name evidence="3" type="ordered locus">BN4_20526</name>
</gene>
<reference evidence="4" key="2">
    <citation type="journal article" date="2013" name="Stand. Genomic Sci.">
        <title>Complete genome sequence of Desulfocapsa sulfexigens, a marine deltaproteobacterium specialized in disproportionating inorganic sulfur compounds.</title>
        <authorList>
            <person name="Finster K.W."/>
            <person name="Kjeldsen K.U."/>
            <person name="Kube M."/>
            <person name="Reinhardt R."/>
            <person name="Mussmann M."/>
            <person name="Amann R."/>
            <person name="Schreiber L."/>
        </authorList>
    </citation>
    <scope>NUCLEOTIDE SEQUENCE [LARGE SCALE GENOMIC DNA]</scope>
    <source>
        <strain evidence="4">DSM 10523 / SB164P1</strain>
    </source>
</reference>
<feature type="domain" description="Spore protein YkvP/CgeB glycosyl transferase-like" evidence="2">
    <location>
        <begin position="416"/>
        <end position="553"/>
    </location>
</feature>
<dbReference type="BioCyc" id="DPIE1322246:BN4_RS16885-MONOMER"/>
<proteinExistence type="predicted"/>
<dbReference type="AlphaFoldDB" id="M1WYU2"/>
<dbReference type="EMBL" id="FO203427">
    <property type="protein sequence ID" value="CCH50588.1"/>
    <property type="molecule type" value="Genomic_DNA"/>
</dbReference>
<organism evidence="3 4">
    <name type="scientific">Pseudodesulfovibrio piezophilus (strain DSM 21447 / JCM 15486 / C1TLV30)</name>
    <name type="common">Desulfovibrio piezophilus</name>
    <dbReference type="NCBI Taxonomy" id="1322246"/>
    <lineage>
        <taxon>Bacteria</taxon>
        <taxon>Pseudomonadati</taxon>
        <taxon>Thermodesulfobacteriota</taxon>
        <taxon>Desulfovibrionia</taxon>
        <taxon>Desulfovibrionales</taxon>
        <taxon>Desulfovibrionaceae</taxon>
    </lineage>
</organism>
<dbReference type="STRING" id="1322246.BN4_20526"/>
<dbReference type="RefSeq" id="WP_015416630.1">
    <property type="nucleotide sequence ID" value="NC_020409.1"/>
</dbReference>
<dbReference type="InterPro" id="IPR055259">
    <property type="entry name" value="YkvP/CgeB_Glyco_trans-like"/>
</dbReference>
<dbReference type="InterPro" id="IPR024542">
    <property type="entry name" value="YkvP_N"/>
</dbReference>
<dbReference type="Proteomes" id="UP000011724">
    <property type="component" value="Chromosome"/>
</dbReference>
<dbReference type="eggNOG" id="COG4641">
    <property type="taxonomic scope" value="Bacteria"/>
</dbReference>
<evidence type="ECO:0000313" key="4">
    <source>
        <dbReference type="Proteomes" id="UP000011724"/>
    </source>
</evidence>
<reference evidence="3 4" key="1">
    <citation type="journal article" date="2013" name="PLoS ONE">
        <title>The first genomic and proteomic characterization of a deep-sea sulfate reducer: insights into the piezophilic lifestyle of Desulfovibrio piezophilus.</title>
        <authorList>
            <person name="Pradel N."/>
            <person name="Ji B."/>
            <person name="Gimenez G."/>
            <person name="Talla E."/>
            <person name="Lenoble P."/>
            <person name="Garel M."/>
            <person name="Tamburini C."/>
            <person name="Fourquet P."/>
            <person name="Lebrun R."/>
            <person name="Bertin P."/>
            <person name="Denis Y."/>
            <person name="Pophillat M."/>
            <person name="Barbe V."/>
            <person name="Ollivier B."/>
            <person name="Dolla A."/>
        </authorList>
    </citation>
    <scope>NUCLEOTIDE SEQUENCE [LARGE SCALE GENOMIC DNA]</scope>
    <source>
        <strain evidence="4">DSM 10523 / SB164P1</strain>
    </source>
</reference>
<dbReference type="HOGENOM" id="CLU_033615_1_0_7"/>
<name>M1WYU2_PSEP2</name>
<accession>M1WYU2</accession>
<keyword evidence="4" id="KW-1185">Reference proteome</keyword>
<dbReference type="OrthoDB" id="9179708at2"/>